<dbReference type="GO" id="GO:0006508">
    <property type="term" value="P:proteolysis"/>
    <property type="evidence" value="ECO:0007669"/>
    <property type="project" value="UniProtKB-KW"/>
</dbReference>
<evidence type="ECO:0000256" key="2">
    <source>
        <dbReference type="ARBA" id="ARBA00004141"/>
    </source>
</evidence>
<evidence type="ECO:0000256" key="5">
    <source>
        <dbReference type="ARBA" id="ARBA00022801"/>
    </source>
</evidence>
<keyword evidence="8" id="KW-0482">Metalloprotease</keyword>
<evidence type="ECO:0000259" key="11">
    <source>
        <dbReference type="SMART" id="SM00228"/>
    </source>
</evidence>
<feature type="transmembrane region" description="Helical" evidence="10">
    <location>
        <begin position="315"/>
        <end position="335"/>
    </location>
</feature>
<dbReference type="SUPFAM" id="SSF50156">
    <property type="entry name" value="PDZ domain-like"/>
    <property type="match status" value="1"/>
</dbReference>
<evidence type="ECO:0000256" key="6">
    <source>
        <dbReference type="ARBA" id="ARBA00022833"/>
    </source>
</evidence>
<feature type="transmembrane region" description="Helical" evidence="10">
    <location>
        <begin position="371"/>
        <end position="395"/>
    </location>
</feature>
<dbReference type="InterPro" id="IPR001478">
    <property type="entry name" value="PDZ"/>
</dbReference>
<keyword evidence="7 10" id="KW-1133">Transmembrane helix</keyword>
<dbReference type="SMART" id="SM00228">
    <property type="entry name" value="PDZ"/>
    <property type="match status" value="1"/>
</dbReference>
<feature type="domain" description="PDZ" evidence="11">
    <location>
        <begin position="135"/>
        <end position="203"/>
    </location>
</feature>
<organism evidence="12">
    <name type="scientific">freshwater metagenome</name>
    <dbReference type="NCBI Taxonomy" id="449393"/>
    <lineage>
        <taxon>unclassified sequences</taxon>
        <taxon>metagenomes</taxon>
        <taxon>ecological metagenomes</taxon>
    </lineage>
</organism>
<dbReference type="GO" id="GO:0004222">
    <property type="term" value="F:metalloendopeptidase activity"/>
    <property type="evidence" value="ECO:0007669"/>
    <property type="project" value="InterPro"/>
</dbReference>
<dbReference type="CDD" id="cd23081">
    <property type="entry name" value="cpPDZ_EcRseP-like"/>
    <property type="match status" value="1"/>
</dbReference>
<dbReference type="InterPro" id="IPR041489">
    <property type="entry name" value="PDZ_6"/>
</dbReference>
<dbReference type="GO" id="GO:0016020">
    <property type="term" value="C:membrane"/>
    <property type="evidence" value="ECO:0007669"/>
    <property type="project" value="UniProtKB-SubCell"/>
</dbReference>
<keyword evidence="6" id="KW-0862">Zinc</keyword>
<dbReference type="CDD" id="cd06163">
    <property type="entry name" value="S2P-M50_PDZ_RseP-like"/>
    <property type="match status" value="1"/>
</dbReference>
<dbReference type="PANTHER" id="PTHR42837:SF2">
    <property type="entry name" value="MEMBRANE METALLOPROTEASE ARASP2, CHLOROPLASTIC-RELATED"/>
    <property type="match status" value="1"/>
</dbReference>
<dbReference type="Gene3D" id="2.30.42.10">
    <property type="match status" value="1"/>
</dbReference>
<dbReference type="InterPro" id="IPR004387">
    <property type="entry name" value="Pept_M50_Zn"/>
</dbReference>
<reference evidence="12" key="1">
    <citation type="submission" date="2020-05" db="EMBL/GenBank/DDBJ databases">
        <authorList>
            <person name="Chiriac C."/>
            <person name="Salcher M."/>
            <person name="Ghai R."/>
            <person name="Kavagutti S V."/>
        </authorList>
    </citation>
    <scope>NUCLEOTIDE SEQUENCE</scope>
</reference>
<dbReference type="Pfam" id="PF17820">
    <property type="entry name" value="PDZ_6"/>
    <property type="match status" value="1"/>
</dbReference>
<dbReference type="Pfam" id="PF02163">
    <property type="entry name" value="Peptidase_M50"/>
    <property type="match status" value="1"/>
</dbReference>
<keyword evidence="3" id="KW-0645">Protease</keyword>
<comment type="subcellular location">
    <subcellularLocation>
        <location evidence="2">Membrane</location>
        <topology evidence="2">Multi-pass membrane protein</topology>
    </subcellularLocation>
</comment>
<dbReference type="InterPro" id="IPR008915">
    <property type="entry name" value="Peptidase_M50"/>
</dbReference>
<dbReference type="PANTHER" id="PTHR42837">
    <property type="entry name" value="REGULATOR OF SIGMA-E PROTEASE RSEP"/>
    <property type="match status" value="1"/>
</dbReference>
<proteinExistence type="predicted"/>
<evidence type="ECO:0000256" key="10">
    <source>
        <dbReference type="SAM" id="Phobius"/>
    </source>
</evidence>
<name>A0A6J6W373_9ZZZZ</name>
<feature type="transmembrane region" description="Helical" evidence="10">
    <location>
        <begin position="99"/>
        <end position="124"/>
    </location>
</feature>
<dbReference type="EMBL" id="CAEZZS010000029">
    <property type="protein sequence ID" value="CAB4777418.1"/>
    <property type="molecule type" value="Genomic_DNA"/>
</dbReference>
<evidence type="ECO:0000256" key="8">
    <source>
        <dbReference type="ARBA" id="ARBA00023049"/>
    </source>
</evidence>
<keyword evidence="4 10" id="KW-0812">Transmembrane</keyword>
<evidence type="ECO:0000256" key="3">
    <source>
        <dbReference type="ARBA" id="ARBA00022670"/>
    </source>
</evidence>
<feature type="transmembrane region" description="Helical" evidence="10">
    <location>
        <begin position="6"/>
        <end position="26"/>
    </location>
</feature>
<gene>
    <name evidence="12" type="ORF">UFOPK2922_00758</name>
</gene>
<evidence type="ECO:0000256" key="7">
    <source>
        <dbReference type="ARBA" id="ARBA00022989"/>
    </source>
</evidence>
<evidence type="ECO:0000256" key="4">
    <source>
        <dbReference type="ARBA" id="ARBA00022692"/>
    </source>
</evidence>
<accession>A0A6J6W373</accession>
<comment type="cofactor">
    <cofactor evidence="1">
        <name>Zn(2+)</name>
        <dbReference type="ChEBI" id="CHEBI:29105"/>
    </cofactor>
</comment>
<protein>
    <submittedName>
        <fullName evidence="12">Unannotated protein</fullName>
    </submittedName>
</protein>
<evidence type="ECO:0000313" key="12">
    <source>
        <dbReference type="EMBL" id="CAB4777418.1"/>
    </source>
</evidence>
<sequence length="405" mass="43086">MSLLNLIGILAFVVALLISVMLHELGHFLTARKFGMKVTEFFLGFGPKIWSTQRGETEFGVKSIPAGGYCRIVGMSPSETVDLIDQPRSFYKASTLRRLIVLGAGSTTHFLIGFLLLFTFFAAIGTPAQTQVLDQILKCIPADQSRSTCLESDPKTPALLAGLKSGDKIISVNGKSLDSWKEVSDAIRNSPNQKLNLGIERDGASLEISLTPTSRAPIAKLGEVNPVGIIGVLSKVELDRSTPLAAITNSLSEGKNIVIGSYKALFALPAKIPDLIQATFGGGVRDPEGLVGVVGVARVSGDAAASENAGWAAKIGFFLLTVASLNIFIGLFNLLPLLPLDGGHMAIAIVDGVRRQNARLRKLPTPEPFDVVRLVPLTLAVIVVMGGLSLLLLAADIINPLRLNF</sequence>
<evidence type="ECO:0000256" key="9">
    <source>
        <dbReference type="ARBA" id="ARBA00023136"/>
    </source>
</evidence>
<dbReference type="AlphaFoldDB" id="A0A6J6W373"/>
<keyword evidence="9 10" id="KW-0472">Membrane</keyword>
<evidence type="ECO:0000256" key="1">
    <source>
        <dbReference type="ARBA" id="ARBA00001947"/>
    </source>
</evidence>
<dbReference type="InterPro" id="IPR036034">
    <property type="entry name" value="PDZ_sf"/>
</dbReference>
<keyword evidence="5" id="KW-0378">Hydrolase</keyword>